<proteinExistence type="predicted"/>
<keyword evidence="1" id="KW-0472">Membrane</keyword>
<reference evidence="2" key="1">
    <citation type="journal article" date="2014" name="Front. Microbiol.">
        <title>High frequency of phylogenetically diverse reductive dehalogenase-homologous genes in deep subseafloor sedimentary metagenomes.</title>
        <authorList>
            <person name="Kawai M."/>
            <person name="Futagami T."/>
            <person name="Toyoda A."/>
            <person name="Takaki Y."/>
            <person name="Nishi S."/>
            <person name="Hori S."/>
            <person name="Arai W."/>
            <person name="Tsubouchi T."/>
            <person name="Morono Y."/>
            <person name="Uchiyama I."/>
            <person name="Ito T."/>
            <person name="Fujiyama A."/>
            <person name="Inagaki F."/>
            <person name="Takami H."/>
        </authorList>
    </citation>
    <scope>NUCLEOTIDE SEQUENCE</scope>
    <source>
        <strain evidence="2">Expedition CK06-06</strain>
    </source>
</reference>
<evidence type="ECO:0000313" key="2">
    <source>
        <dbReference type="EMBL" id="GAG77193.1"/>
    </source>
</evidence>
<protein>
    <submittedName>
        <fullName evidence="2">Uncharacterized protein</fullName>
    </submittedName>
</protein>
<evidence type="ECO:0000256" key="1">
    <source>
        <dbReference type="SAM" id="Phobius"/>
    </source>
</evidence>
<accession>X1AYM1</accession>
<sequence length="50" mass="5513">SSYFIGIIIVVVIVIAGLLVYFIYLKPMLEAKRTLKLVETAVSGKSTRPT</sequence>
<feature type="non-terminal residue" evidence="2">
    <location>
        <position position="1"/>
    </location>
</feature>
<dbReference type="EMBL" id="BART01016071">
    <property type="protein sequence ID" value="GAG77193.1"/>
    <property type="molecule type" value="Genomic_DNA"/>
</dbReference>
<name>X1AYM1_9ZZZZ</name>
<gene>
    <name evidence="2" type="ORF">S01H4_31024</name>
</gene>
<organism evidence="2">
    <name type="scientific">marine sediment metagenome</name>
    <dbReference type="NCBI Taxonomy" id="412755"/>
    <lineage>
        <taxon>unclassified sequences</taxon>
        <taxon>metagenomes</taxon>
        <taxon>ecological metagenomes</taxon>
    </lineage>
</organism>
<feature type="transmembrane region" description="Helical" evidence="1">
    <location>
        <begin position="6"/>
        <end position="25"/>
    </location>
</feature>
<keyword evidence="1" id="KW-0812">Transmembrane</keyword>
<dbReference type="AlphaFoldDB" id="X1AYM1"/>
<keyword evidence="1" id="KW-1133">Transmembrane helix</keyword>
<comment type="caution">
    <text evidence="2">The sequence shown here is derived from an EMBL/GenBank/DDBJ whole genome shotgun (WGS) entry which is preliminary data.</text>
</comment>